<evidence type="ECO:0000256" key="3">
    <source>
        <dbReference type="ARBA" id="ARBA00012831"/>
    </source>
</evidence>
<dbReference type="GO" id="GO:0002161">
    <property type="term" value="F:aminoacyl-tRNA deacylase activity"/>
    <property type="evidence" value="ECO:0007669"/>
    <property type="project" value="InterPro"/>
</dbReference>
<name>A0A955L4Y4_9BACT</name>
<reference evidence="14" key="2">
    <citation type="journal article" date="2021" name="Microbiome">
        <title>Successional dynamics and alternative stable states in a saline activated sludge microbial community over 9 years.</title>
        <authorList>
            <person name="Wang Y."/>
            <person name="Ye J."/>
            <person name="Ju F."/>
            <person name="Liu L."/>
            <person name="Boyd J.A."/>
            <person name="Deng Y."/>
            <person name="Parks D.H."/>
            <person name="Jiang X."/>
            <person name="Yin X."/>
            <person name="Woodcroft B.J."/>
            <person name="Tyson G.W."/>
            <person name="Hugenholtz P."/>
            <person name="Polz M.F."/>
            <person name="Zhang T."/>
        </authorList>
    </citation>
    <scope>NUCLEOTIDE SEQUENCE</scope>
    <source>
        <strain evidence="14">HKST-UBA14</strain>
    </source>
</reference>
<comment type="catalytic activity">
    <reaction evidence="11">
        <text>tRNA(Pro) + L-proline + ATP = L-prolyl-tRNA(Pro) + AMP + diphosphate</text>
        <dbReference type="Rhea" id="RHEA:14305"/>
        <dbReference type="Rhea" id="RHEA-COMP:9700"/>
        <dbReference type="Rhea" id="RHEA-COMP:9702"/>
        <dbReference type="ChEBI" id="CHEBI:30616"/>
        <dbReference type="ChEBI" id="CHEBI:33019"/>
        <dbReference type="ChEBI" id="CHEBI:60039"/>
        <dbReference type="ChEBI" id="CHEBI:78442"/>
        <dbReference type="ChEBI" id="CHEBI:78532"/>
        <dbReference type="ChEBI" id="CHEBI:456215"/>
        <dbReference type="EC" id="6.1.1.15"/>
    </reaction>
</comment>
<dbReference type="Proteomes" id="UP000783287">
    <property type="component" value="Unassembled WGS sequence"/>
</dbReference>
<dbReference type="PROSITE" id="PS50862">
    <property type="entry name" value="AA_TRNA_LIGASE_II"/>
    <property type="match status" value="1"/>
</dbReference>
<evidence type="ECO:0000256" key="6">
    <source>
        <dbReference type="ARBA" id="ARBA00022598"/>
    </source>
</evidence>
<dbReference type="GO" id="GO:0006433">
    <property type="term" value="P:prolyl-tRNA aminoacylation"/>
    <property type="evidence" value="ECO:0007669"/>
    <property type="project" value="UniProtKB-UniRule"/>
</dbReference>
<gene>
    <name evidence="14" type="ORF">KC909_01885</name>
</gene>
<dbReference type="InterPro" id="IPR002314">
    <property type="entry name" value="aa-tRNA-synt_IIb"/>
</dbReference>
<accession>A0A955L4Y4</accession>
<dbReference type="InterPro" id="IPR004154">
    <property type="entry name" value="Anticodon-bd"/>
</dbReference>
<evidence type="ECO:0000259" key="13">
    <source>
        <dbReference type="PROSITE" id="PS50862"/>
    </source>
</evidence>
<keyword evidence="6 14" id="KW-0436">Ligase</keyword>
<protein>
    <recommendedName>
        <fullName evidence="4 12">Proline--tRNA ligase</fullName>
        <ecNumber evidence="3 12">6.1.1.15</ecNumber>
    </recommendedName>
</protein>
<feature type="domain" description="Aminoacyl-transfer RNA synthetases class-II family profile" evidence="13">
    <location>
        <begin position="33"/>
        <end position="481"/>
    </location>
</feature>
<dbReference type="EMBL" id="JAGQLK010000026">
    <property type="protein sequence ID" value="MCA9383092.1"/>
    <property type="molecule type" value="Genomic_DNA"/>
</dbReference>
<evidence type="ECO:0000313" key="14">
    <source>
        <dbReference type="EMBL" id="MCA9383092.1"/>
    </source>
</evidence>
<dbReference type="InterPro" id="IPR045864">
    <property type="entry name" value="aa-tRNA-synth_II/BPL/LPL"/>
</dbReference>
<dbReference type="Gene3D" id="3.30.930.10">
    <property type="entry name" value="Bira Bifunctional Protein, Domain 2"/>
    <property type="match status" value="2"/>
</dbReference>
<dbReference type="SUPFAM" id="SSF55826">
    <property type="entry name" value="YbaK/ProRS associated domain"/>
    <property type="match status" value="1"/>
</dbReference>
<evidence type="ECO:0000256" key="1">
    <source>
        <dbReference type="ARBA" id="ARBA00004496"/>
    </source>
</evidence>
<dbReference type="InterPro" id="IPR006195">
    <property type="entry name" value="aa-tRNA-synth_II"/>
</dbReference>
<comment type="subunit">
    <text evidence="2">Homodimer.</text>
</comment>
<dbReference type="Pfam" id="PF03129">
    <property type="entry name" value="HGTP_anticodon"/>
    <property type="match status" value="1"/>
</dbReference>
<dbReference type="SUPFAM" id="SSF55681">
    <property type="entry name" value="Class II aaRS and biotin synthetases"/>
    <property type="match status" value="1"/>
</dbReference>
<dbReference type="NCBIfam" id="TIGR00409">
    <property type="entry name" value="proS_fam_II"/>
    <property type="match status" value="1"/>
</dbReference>
<evidence type="ECO:0000256" key="8">
    <source>
        <dbReference type="ARBA" id="ARBA00022840"/>
    </source>
</evidence>
<evidence type="ECO:0000256" key="4">
    <source>
        <dbReference type="ARBA" id="ARBA00019110"/>
    </source>
</evidence>
<keyword evidence="8" id="KW-0067">ATP-binding</keyword>
<evidence type="ECO:0000256" key="7">
    <source>
        <dbReference type="ARBA" id="ARBA00022741"/>
    </source>
</evidence>
<comment type="caution">
    <text evidence="14">The sequence shown here is derived from an EMBL/GenBank/DDBJ whole genome shotgun (WGS) entry which is preliminary data.</text>
</comment>
<keyword evidence="9" id="KW-0648">Protein biosynthesis</keyword>
<keyword evidence="5" id="KW-0963">Cytoplasm</keyword>
<dbReference type="SUPFAM" id="SSF52954">
    <property type="entry name" value="Class II aaRS ABD-related"/>
    <property type="match status" value="1"/>
</dbReference>
<organism evidence="14 15">
    <name type="scientific">Candidatus Dojkabacteria bacterium</name>
    <dbReference type="NCBI Taxonomy" id="2099670"/>
    <lineage>
        <taxon>Bacteria</taxon>
        <taxon>Candidatus Dojkabacteria</taxon>
    </lineage>
</organism>
<proteinExistence type="predicted"/>
<dbReference type="InterPro" id="IPR036754">
    <property type="entry name" value="YbaK/aa-tRNA-synt-asso_dom_sf"/>
</dbReference>
<evidence type="ECO:0000256" key="10">
    <source>
        <dbReference type="ARBA" id="ARBA00023146"/>
    </source>
</evidence>
<comment type="subcellular location">
    <subcellularLocation>
        <location evidence="1">Cytoplasm</location>
    </subcellularLocation>
</comment>
<keyword evidence="7" id="KW-0547">Nucleotide-binding</keyword>
<dbReference type="CDD" id="cd00861">
    <property type="entry name" value="ProRS_anticodon_short"/>
    <property type="match status" value="1"/>
</dbReference>
<dbReference type="InterPro" id="IPR050062">
    <property type="entry name" value="Pro-tRNA_synthetase"/>
</dbReference>
<sequence>MRYSKLFGKTRKNISDEIKLSSHKYMLQGGFIEESVAGRYYFLPLGYRVRTKLIQIVREEMDAIGAQEMITPVLHPLELWEETNRTEAVNFELMRITDRRGAEFALGGTAEEMFVDLVRKYQLSYRDLPFTIYQFSPKFRDEMRARGGLLRAREFLMKDAYSFHTDADDFEIEYENQKNAYTKIYERVGLHSKPVAADGGYIGGDYCHEFIVDSEVGESRYLESEDGKYVAHEDVAEFTHEEVNPDEELKEFETIEQPDWVRTMEENEKHYGKDARHFLKNVVYVNFQGDIIIASVRGDIEVNSIKLKNLLGEDAELEDATDEDLAAMGTKSGYVHSWGHEFLQPRKAKTQDRDCKVIYVADNSLKTVKNFIGGQKEETTDSCNVNYGRDFKHEIEGDIAMAQAGYLSPDGKTRLVEKKGVEVGNIFQLGYHYTNKMAKAVYKDNNGEDQKLYMGCYGIGIGRTMATVVEVSHDEHGIIWPDAIAPYQIHLVGLNLEDEEIRAKAEKVYEELSAKNLEVLFDDREDVRPGEKFADADLIGIPYRVVVSKKTGDQLEVKRRNESDAVLINLDELVSKVNG</sequence>
<dbReference type="InterPro" id="IPR004500">
    <property type="entry name" value="Pro-tRNA-synth_IIa_bac-type"/>
</dbReference>
<dbReference type="InterPro" id="IPR002316">
    <property type="entry name" value="Pro-tRNA-ligase_IIa"/>
</dbReference>
<keyword evidence="10" id="KW-0030">Aminoacyl-tRNA synthetase</keyword>
<reference evidence="14" key="1">
    <citation type="submission" date="2020-04" db="EMBL/GenBank/DDBJ databases">
        <authorList>
            <person name="Zhang T."/>
        </authorList>
    </citation>
    <scope>NUCLEOTIDE SEQUENCE</scope>
    <source>
        <strain evidence="14">HKST-UBA14</strain>
    </source>
</reference>
<evidence type="ECO:0000313" key="15">
    <source>
        <dbReference type="Proteomes" id="UP000783287"/>
    </source>
</evidence>
<dbReference type="PRINTS" id="PR01046">
    <property type="entry name" value="TRNASYNTHPRO"/>
</dbReference>
<dbReference type="Pfam" id="PF04073">
    <property type="entry name" value="tRNA_edit"/>
    <property type="match status" value="1"/>
</dbReference>
<evidence type="ECO:0000256" key="9">
    <source>
        <dbReference type="ARBA" id="ARBA00022917"/>
    </source>
</evidence>
<evidence type="ECO:0000256" key="12">
    <source>
        <dbReference type="NCBIfam" id="TIGR00409"/>
    </source>
</evidence>
<evidence type="ECO:0000256" key="5">
    <source>
        <dbReference type="ARBA" id="ARBA00022490"/>
    </source>
</evidence>
<dbReference type="InterPro" id="IPR044140">
    <property type="entry name" value="ProRS_anticodon_short"/>
</dbReference>
<dbReference type="NCBIfam" id="NF006625">
    <property type="entry name" value="PRK09194.1"/>
    <property type="match status" value="1"/>
</dbReference>
<dbReference type="Gene3D" id="3.40.50.800">
    <property type="entry name" value="Anticodon-binding domain"/>
    <property type="match status" value="1"/>
</dbReference>
<dbReference type="GO" id="GO:0005524">
    <property type="term" value="F:ATP binding"/>
    <property type="evidence" value="ECO:0007669"/>
    <property type="project" value="UniProtKB-KW"/>
</dbReference>
<evidence type="ECO:0000256" key="2">
    <source>
        <dbReference type="ARBA" id="ARBA00011738"/>
    </source>
</evidence>
<dbReference type="EC" id="6.1.1.15" evidence="3 12"/>
<evidence type="ECO:0000256" key="11">
    <source>
        <dbReference type="ARBA" id="ARBA00047671"/>
    </source>
</evidence>
<dbReference type="GO" id="GO:0004827">
    <property type="term" value="F:proline-tRNA ligase activity"/>
    <property type="evidence" value="ECO:0007669"/>
    <property type="project" value="UniProtKB-UniRule"/>
</dbReference>
<dbReference type="AlphaFoldDB" id="A0A955L4Y4"/>
<dbReference type="InterPro" id="IPR036621">
    <property type="entry name" value="Anticodon-bd_dom_sf"/>
</dbReference>
<dbReference type="InterPro" id="IPR007214">
    <property type="entry name" value="YbaK/aa-tRNA-synth-assoc-dom"/>
</dbReference>
<dbReference type="Pfam" id="PF00587">
    <property type="entry name" value="tRNA-synt_2b"/>
    <property type="match status" value="1"/>
</dbReference>
<dbReference type="PANTHER" id="PTHR42753">
    <property type="entry name" value="MITOCHONDRIAL RIBOSOME PROTEIN L39/PROLYL-TRNA LIGASE FAMILY MEMBER"/>
    <property type="match status" value="1"/>
</dbReference>
<dbReference type="PANTHER" id="PTHR42753:SF2">
    <property type="entry name" value="PROLINE--TRNA LIGASE"/>
    <property type="match status" value="1"/>
</dbReference>
<dbReference type="GO" id="GO:0005829">
    <property type="term" value="C:cytosol"/>
    <property type="evidence" value="ECO:0007669"/>
    <property type="project" value="TreeGrafter"/>
</dbReference>